<proteinExistence type="predicted"/>
<dbReference type="InterPro" id="IPR003718">
    <property type="entry name" value="OsmC/Ohr_fam"/>
</dbReference>
<dbReference type="PANTHER" id="PTHR42830:SF2">
    <property type="entry name" value="OSMC_OHR FAMILY PROTEIN"/>
    <property type="match status" value="1"/>
</dbReference>
<dbReference type="SUPFAM" id="SSF82784">
    <property type="entry name" value="OsmC-like"/>
    <property type="match status" value="1"/>
</dbReference>
<dbReference type="EMBL" id="CP001798">
    <property type="protein sequence ID" value="ADE14655.1"/>
    <property type="molecule type" value="Genomic_DNA"/>
</dbReference>
<dbReference type="KEGG" id="nhl:Nhal_1514"/>
<sequence>MSEYTVDITWKRETEDFSYKNYNRAHTWHFPGGTNLSASAAPEYLGNAQLVNPEEAMIAALSSCHMLTFLAIAAYKRLTVDNYEDHATGIVEKNEQGKMALTHITLRPKITFSGSPAPERSTLEEMHKKAHENCFIANSVLTKVAVEPVF</sequence>
<keyword evidence="2" id="KW-1185">Reference proteome</keyword>
<evidence type="ECO:0000313" key="2">
    <source>
        <dbReference type="Proteomes" id="UP000001844"/>
    </source>
</evidence>
<dbReference type="InterPro" id="IPR036102">
    <property type="entry name" value="OsmC/Ohrsf"/>
</dbReference>
<dbReference type="Pfam" id="PF02566">
    <property type="entry name" value="OsmC"/>
    <property type="match status" value="1"/>
</dbReference>
<evidence type="ECO:0000313" key="1">
    <source>
        <dbReference type="EMBL" id="ADE14655.1"/>
    </source>
</evidence>
<dbReference type="InterPro" id="IPR015946">
    <property type="entry name" value="KH_dom-like_a/b"/>
</dbReference>
<organism evidence="1 2">
    <name type="scientific">Nitrosococcus halophilus (strain Nc4)</name>
    <dbReference type="NCBI Taxonomy" id="472759"/>
    <lineage>
        <taxon>Bacteria</taxon>
        <taxon>Pseudomonadati</taxon>
        <taxon>Pseudomonadota</taxon>
        <taxon>Gammaproteobacteria</taxon>
        <taxon>Chromatiales</taxon>
        <taxon>Chromatiaceae</taxon>
        <taxon>Nitrosococcus</taxon>
    </lineage>
</organism>
<dbReference type="Proteomes" id="UP000001844">
    <property type="component" value="Chromosome"/>
</dbReference>
<dbReference type="OrthoDB" id="9795405at2"/>
<accession>D5C1M2</accession>
<dbReference type="eggNOG" id="COG1764">
    <property type="taxonomic scope" value="Bacteria"/>
</dbReference>
<dbReference type="PANTHER" id="PTHR42830">
    <property type="entry name" value="OSMOTICALLY INDUCIBLE FAMILY PROTEIN"/>
    <property type="match status" value="1"/>
</dbReference>
<name>D5C1M2_NITHN</name>
<dbReference type="AlphaFoldDB" id="D5C1M2"/>
<dbReference type="Gene3D" id="3.30.300.20">
    <property type="match status" value="1"/>
</dbReference>
<protein>
    <submittedName>
        <fullName evidence="1">OsmC family protein</fullName>
    </submittedName>
</protein>
<dbReference type="HOGENOM" id="CLU_105860_0_0_6"/>
<dbReference type="RefSeq" id="WP_013032544.1">
    <property type="nucleotide sequence ID" value="NC_013960.1"/>
</dbReference>
<gene>
    <name evidence="1" type="ordered locus">Nhal_1514</name>
</gene>
<reference evidence="2" key="1">
    <citation type="submission" date="2010-04" db="EMBL/GenBank/DDBJ databases">
        <title>Complete genome sequence of Nitrosococcus halophilus Nc4, a salt-adapted, aerobic obligate ammonia-oxidizing sulfur purple bacterium.</title>
        <authorList>
            <consortium name="US DOE Joint Genome Institute"/>
            <person name="Campbell M.A."/>
            <person name="Malfatti S.A."/>
            <person name="Chain P.S.G."/>
            <person name="Heidelberg J.F."/>
            <person name="Ward B.B."/>
            <person name="Klotz M.G."/>
        </authorList>
    </citation>
    <scope>NUCLEOTIDE SEQUENCE [LARGE SCALE GENOMIC DNA]</scope>
    <source>
        <strain evidence="2">Nc4</strain>
    </source>
</reference>
<dbReference type="STRING" id="472759.Nhal_1514"/>
<dbReference type="InterPro" id="IPR052707">
    <property type="entry name" value="OsmC_Ohr_Peroxiredoxin"/>
</dbReference>